<dbReference type="CDD" id="cd00027">
    <property type="entry name" value="BRCT"/>
    <property type="match status" value="1"/>
</dbReference>
<keyword evidence="3" id="KW-1185">Reference proteome</keyword>
<comment type="caution">
    <text evidence="2">The sequence shown here is derived from an EMBL/GenBank/DDBJ whole genome shotgun (WGS) entry which is preliminary data.</text>
</comment>
<sequence length="321" mass="38347">MVKAIFRNFVLAAAGPNEHTLEQLQSWTALRKGRFAADMNDSVTHLLCTDEQYTKRRRNERIKTAKIRGKKVVRIVHVDWFTFSCTHNKKLKEANYNFNYINEQERLAKKKQLDIERRIRNFSIGETWINPDVFHVFQDRYQFRYEVQLFKTFNNEDETIQNRYDLHLFESYATPRLYWFGVKLFQKTDDGVWRFRAVERTSSAPGSFHREYMRFKNFFLLKTGIHWLDRVLRAELREKQDKFAYYPPTGGKPTGTHFRDGLTYDECAHHNRKLRVLYAELFDEQLPDRIFDAEIDEVLEGIIDEACASLEYDEVIEGIVI</sequence>
<dbReference type="Proteomes" id="UP000295083">
    <property type="component" value="Unassembled WGS sequence"/>
</dbReference>
<accession>A0A4R8QE62</accession>
<dbReference type="SUPFAM" id="SSF52113">
    <property type="entry name" value="BRCT domain"/>
    <property type="match status" value="1"/>
</dbReference>
<dbReference type="Gene3D" id="3.40.50.10190">
    <property type="entry name" value="BRCT domain"/>
    <property type="match status" value="1"/>
</dbReference>
<evidence type="ECO:0000313" key="2">
    <source>
        <dbReference type="EMBL" id="TDZ37071.1"/>
    </source>
</evidence>
<dbReference type="InterPro" id="IPR001357">
    <property type="entry name" value="BRCT_dom"/>
</dbReference>
<evidence type="ECO:0000313" key="3">
    <source>
        <dbReference type="Proteomes" id="UP000295083"/>
    </source>
</evidence>
<proteinExistence type="predicted"/>
<feature type="domain" description="BRCT" evidence="1">
    <location>
        <begin position="1"/>
        <end position="98"/>
    </location>
</feature>
<dbReference type="PROSITE" id="PS50172">
    <property type="entry name" value="BRCT"/>
    <property type="match status" value="1"/>
</dbReference>
<name>A0A4R8QE62_9PEZI</name>
<gene>
    <name evidence="2" type="ORF">C8035_v008166</name>
</gene>
<dbReference type="InterPro" id="IPR036420">
    <property type="entry name" value="BRCT_dom_sf"/>
</dbReference>
<reference evidence="2 3" key="1">
    <citation type="submission" date="2018-11" db="EMBL/GenBank/DDBJ databases">
        <title>Genome sequence and assembly of Colletotrichum spinosum.</title>
        <authorList>
            <person name="Gan P."/>
            <person name="Shirasu K."/>
        </authorList>
    </citation>
    <scope>NUCLEOTIDE SEQUENCE [LARGE SCALE GENOMIC DNA]</scope>
    <source>
        <strain evidence="2 3">CBS 515.97</strain>
    </source>
</reference>
<organism evidence="2 3">
    <name type="scientific">Colletotrichum spinosum</name>
    <dbReference type="NCBI Taxonomy" id="1347390"/>
    <lineage>
        <taxon>Eukaryota</taxon>
        <taxon>Fungi</taxon>
        <taxon>Dikarya</taxon>
        <taxon>Ascomycota</taxon>
        <taxon>Pezizomycotina</taxon>
        <taxon>Sordariomycetes</taxon>
        <taxon>Hypocreomycetidae</taxon>
        <taxon>Glomerellales</taxon>
        <taxon>Glomerellaceae</taxon>
        <taxon>Colletotrichum</taxon>
        <taxon>Colletotrichum orbiculare species complex</taxon>
    </lineage>
</organism>
<protein>
    <recommendedName>
        <fullName evidence="1">BRCT domain-containing protein</fullName>
    </recommendedName>
</protein>
<dbReference type="AlphaFoldDB" id="A0A4R8QE62"/>
<dbReference type="EMBL" id="QAPG01000027">
    <property type="protein sequence ID" value="TDZ37071.1"/>
    <property type="molecule type" value="Genomic_DNA"/>
</dbReference>
<evidence type="ECO:0000259" key="1">
    <source>
        <dbReference type="PROSITE" id="PS50172"/>
    </source>
</evidence>